<proteinExistence type="predicted"/>
<dbReference type="Proteomes" id="UP000016057">
    <property type="component" value="Unassembled WGS sequence"/>
</dbReference>
<evidence type="ECO:0000256" key="2">
    <source>
        <dbReference type="SAM" id="SignalP"/>
    </source>
</evidence>
<reference evidence="4 5" key="1">
    <citation type="journal article" date="2013" name="Genome Announc.">
        <title>Draft Genome Sequence of Catellicoccus marimammalium, a Novel Species Commonly Found in Gull Feces.</title>
        <authorList>
            <person name="Weigand M.R."/>
            <person name="Ryu H."/>
            <person name="Bozcek L."/>
            <person name="Konstantinidis K.T."/>
            <person name="Santo Domingo J.W."/>
        </authorList>
    </citation>
    <scope>NUCLEOTIDE SEQUENCE [LARGE SCALE GENOMIC DNA]</scope>
    <source>
        <strain evidence="4 5">M35/04/3</strain>
    </source>
</reference>
<keyword evidence="4" id="KW-0378">Hydrolase</keyword>
<evidence type="ECO:0000256" key="1">
    <source>
        <dbReference type="SAM" id="MobiDB-lite"/>
    </source>
</evidence>
<dbReference type="InterPro" id="IPR009045">
    <property type="entry name" value="Zn_M74/Hedgehog-like"/>
</dbReference>
<organism evidence="4 5">
    <name type="scientific">Catellicoccus marimammalium M35/04/3</name>
    <dbReference type="NCBI Taxonomy" id="1234409"/>
    <lineage>
        <taxon>Bacteria</taxon>
        <taxon>Bacillati</taxon>
        <taxon>Bacillota</taxon>
        <taxon>Bacilli</taxon>
        <taxon>Lactobacillales</taxon>
        <taxon>Enterococcaceae</taxon>
        <taxon>Catellicoccus</taxon>
    </lineage>
</organism>
<keyword evidence="4" id="KW-0121">Carboxypeptidase</keyword>
<feature type="domain" description="D-alanyl-D-alanine carboxypeptidase-like core" evidence="3">
    <location>
        <begin position="95"/>
        <end position="235"/>
    </location>
</feature>
<evidence type="ECO:0000259" key="3">
    <source>
        <dbReference type="Pfam" id="PF02557"/>
    </source>
</evidence>
<dbReference type="PANTHER" id="PTHR34385">
    <property type="entry name" value="D-ALANYL-D-ALANINE CARBOXYPEPTIDASE"/>
    <property type="match status" value="1"/>
</dbReference>
<dbReference type="InterPro" id="IPR003709">
    <property type="entry name" value="VanY-like_core_dom"/>
</dbReference>
<dbReference type="GO" id="GO:0009002">
    <property type="term" value="F:serine-type D-Ala-D-Ala carboxypeptidase activity"/>
    <property type="evidence" value="ECO:0007669"/>
    <property type="project" value="UniProtKB-EC"/>
</dbReference>
<keyword evidence="4" id="KW-0645">Protease</keyword>
<keyword evidence="5" id="KW-1185">Reference proteome</keyword>
<dbReference type="EMBL" id="AMYT01000017">
    <property type="protein sequence ID" value="EKU27491.1"/>
    <property type="molecule type" value="Genomic_DNA"/>
</dbReference>
<sequence>MNRFLCSLATVAILATTGGVALAYNHSLAKVENISTHRSAAKDKQKEVKNEKEEKLNQELPKGVKPSDWDLLLVNKTHPLPKNYKADLGTIGNYKLNKKVIPHYEALAKAAKKAGNPLVIVSSYRSPDYQEKIYQQQIDNYIKEGKSKQEAKKETADYMTKPGTSEHHTGLALDVLGADYYEDGGTLEEKFAHTKSGKWLNDHCAEYGFIIRYPKAKEKITAIQYEPWHLRYVGKENAEYIMKHHLCLEEYIDELKEAGR</sequence>
<comment type="caution">
    <text evidence="4">The sequence shown here is derived from an EMBL/GenBank/DDBJ whole genome shotgun (WGS) entry which is preliminary data.</text>
</comment>
<dbReference type="AlphaFoldDB" id="K8ZPJ8"/>
<feature type="chain" id="PRO_5003923595" evidence="2">
    <location>
        <begin position="24"/>
        <end position="260"/>
    </location>
</feature>
<dbReference type="PANTHER" id="PTHR34385:SF1">
    <property type="entry name" value="PEPTIDOGLYCAN L-ALANYL-D-GLUTAMATE ENDOPEPTIDASE CWLK"/>
    <property type="match status" value="1"/>
</dbReference>
<keyword evidence="2" id="KW-0732">Signal</keyword>
<evidence type="ECO:0000313" key="5">
    <source>
        <dbReference type="Proteomes" id="UP000016057"/>
    </source>
</evidence>
<feature type="region of interest" description="Disordered" evidence="1">
    <location>
        <begin position="39"/>
        <end position="62"/>
    </location>
</feature>
<feature type="signal peptide" evidence="2">
    <location>
        <begin position="1"/>
        <end position="23"/>
    </location>
</feature>
<accession>K8ZPJ8</accession>
<dbReference type="SUPFAM" id="SSF55166">
    <property type="entry name" value="Hedgehog/DD-peptidase"/>
    <property type="match status" value="1"/>
</dbReference>
<protein>
    <submittedName>
        <fullName evidence="4">D-alanyl-D-alanine carboxypeptidase</fullName>
        <ecNumber evidence="4">3.4.16.4</ecNumber>
    </submittedName>
</protein>
<dbReference type="CDD" id="cd14852">
    <property type="entry name" value="LD-carboxypeptidase"/>
    <property type="match status" value="1"/>
</dbReference>
<dbReference type="GO" id="GO:0006508">
    <property type="term" value="P:proteolysis"/>
    <property type="evidence" value="ECO:0007669"/>
    <property type="project" value="InterPro"/>
</dbReference>
<dbReference type="InterPro" id="IPR058193">
    <property type="entry name" value="VanY/YodJ_core_dom"/>
</dbReference>
<dbReference type="STRING" id="1234409.C683_0822"/>
<dbReference type="RefSeq" id="WP_009490314.1">
    <property type="nucleotide sequence ID" value="NZ_AMYT01000017.1"/>
</dbReference>
<dbReference type="InterPro" id="IPR052179">
    <property type="entry name" value="DD-CPase-like"/>
</dbReference>
<gene>
    <name evidence="4" type="ORF">C683_0822</name>
</gene>
<dbReference type="Pfam" id="PF02557">
    <property type="entry name" value="VanY"/>
    <property type="match status" value="1"/>
</dbReference>
<dbReference type="PATRIC" id="fig|1234409.3.peg.773"/>
<feature type="compositionally biased region" description="Basic and acidic residues" evidence="1">
    <location>
        <begin position="40"/>
        <end position="57"/>
    </location>
</feature>
<dbReference type="OrthoDB" id="9792074at2"/>
<dbReference type="Gene3D" id="3.30.1380.10">
    <property type="match status" value="1"/>
</dbReference>
<dbReference type="eggNOG" id="COG1876">
    <property type="taxonomic scope" value="Bacteria"/>
</dbReference>
<evidence type="ECO:0000313" key="4">
    <source>
        <dbReference type="EMBL" id="EKU27491.1"/>
    </source>
</evidence>
<name>K8ZPJ8_9ENTE</name>
<dbReference type="EC" id="3.4.16.4" evidence="4"/>